<evidence type="ECO:0000259" key="8">
    <source>
        <dbReference type="Pfam" id="PF02687"/>
    </source>
</evidence>
<feature type="transmembrane region" description="Helical" evidence="7">
    <location>
        <begin position="2668"/>
        <end position="2692"/>
    </location>
</feature>
<evidence type="ECO:0000256" key="7">
    <source>
        <dbReference type="SAM" id="Phobius"/>
    </source>
</evidence>
<dbReference type="GO" id="GO:0005886">
    <property type="term" value="C:plasma membrane"/>
    <property type="evidence" value="ECO:0007669"/>
    <property type="project" value="UniProtKB-SubCell"/>
</dbReference>
<protein>
    <submittedName>
        <fullName evidence="9">ABC transporter permease</fullName>
    </submittedName>
</protein>
<evidence type="ECO:0000313" key="9">
    <source>
        <dbReference type="EMBL" id="TPI01915.1"/>
    </source>
</evidence>
<dbReference type="GO" id="GO:0022857">
    <property type="term" value="F:transmembrane transporter activity"/>
    <property type="evidence" value="ECO:0007669"/>
    <property type="project" value="TreeGrafter"/>
</dbReference>
<dbReference type="Proteomes" id="UP000317904">
    <property type="component" value="Unassembled WGS sequence"/>
</dbReference>
<dbReference type="RefSeq" id="WP_140701022.1">
    <property type="nucleotide sequence ID" value="NZ_VFSY01000023.1"/>
</dbReference>
<keyword evidence="2" id="KW-1003">Cell membrane</keyword>
<reference evidence="9 10" key="1">
    <citation type="submission" date="2019-06" db="EMBL/GenBank/DDBJ databases">
        <title>A comparative genomics study of ostrich specific Mycoplasmas.</title>
        <authorList>
            <person name="Botes A."/>
            <person name="Nel T."/>
        </authorList>
    </citation>
    <scope>NUCLEOTIDE SEQUENCE [LARGE SCALE GENOMIC DNA]</scope>
    <source>
        <strain evidence="9 10">Ms01</strain>
    </source>
</reference>
<feature type="transmembrane region" description="Helical" evidence="7">
    <location>
        <begin position="2713"/>
        <end position="2746"/>
    </location>
</feature>
<evidence type="ECO:0000256" key="6">
    <source>
        <dbReference type="ARBA" id="ARBA00038076"/>
    </source>
</evidence>
<dbReference type="EMBL" id="VFSY01000023">
    <property type="protein sequence ID" value="TPI01915.1"/>
    <property type="molecule type" value="Genomic_DNA"/>
</dbReference>
<evidence type="ECO:0000256" key="5">
    <source>
        <dbReference type="ARBA" id="ARBA00023136"/>
    </source>
</evidence>
<feature type="domain" description="ABC3 transporter permease C-terminal" evidence="8">
    <location>
        <begin position="2671"/>
        <end position="2788"/>
    </location>
</feature>
<dbReference type="InterPro" id="IPR003838">
    <property type="entry name" value="ABC3_permease_C"/>
</dbReference>
<organism evidence="9 10">
    <name type="scientific">Mycoplasma struthionis</name>
    <dbReference type="NCBI Taxonomy" id="538220"/>
    <lineage>
        <taxon>Bacteria</taxon>
        <taxon>Bacillati</taxon>
        <taxon>Mycoplasmatota</taxon>
        <taxon>Mollicutes</taxon>
        <taxon>Mycoplasmataceae</taxon>
        <taxon>Mycoplasma</taxon>
    </lineage>
</organism>
<feature type="transmembrane region" description="Helical" evidence="7">
    <location>
        <begin position="1880"/>
        <end position="1900"/>
    </location>
</feature>
<name>A0A502M201_9MOLU</name>
<keyword evidence="3 7" id="KW-0812">Transmembrane</keyword>
<feature type="transmembrane region" description="Helical" evidence="7">
    <location>
        <begin position="1967"/>
        <end position="1994"/>
    </location>
</feature>
<sequence>MRRLFKEVFKSLSRNKVTLVCLTILIFLTTFLFTLLNDVKVSFSSTVNSYDKVSRLHDVTVDLDVNPSGVIPNSGYSQVGKDNVTLTNDPIKFAASKNGSDISYSISIKPEEQNYIKLKNRFENWNIDNDNLYISTEDFMRFYYSQKDPGSSVAFEVQKQNPDPNKIREFTFFGSDRKFKLYKKENNKFVPVTQHISLAQNQTFKLLHEPTLNDIARVAFAPRGANAAQIEKDYLFSPNPLFINIETKEASYATEDYDRWNSQNTLIVIPAEKAIQLLGFRKDGNNDKYYFNRDLNKSSDLQLDSGFTSTDTTLNIRDKIKTNFSLNSYLQNNRIERDIDTFTSLKSATTYKIPEDWIRKTETEVYFNWYRQILNWNNELDEDNSNWKGSYLKFISDFKETNPDEYNKLLYLSYWNKTIVTKYSIGDYAKETLEQTVPITKEDTLTVFKEPWEGGKENPKIKVFHLNLEHQKLNNIKQVEFKEFGSNPISDKEFLKISNVNQLKTAQDFISKSATNFARSSIINSLKKEVGEENLGLRQTITVETVNEETGKKNVYHFVNAGNEKNTVLDIKQNVDKLYNETLNPGYLNSSITNENVDKFVLKPDPNDKYIRKIPSVYTKDLIEYTLKQFTPDINYFNADIRFDTYYDYLPNTEIPYPVKGKILAITTATPELKNPKGSTLIGGIAKVKDDQYIILRYSPIKGFVNNNVWNKVKINNKEYLSLNELYDYLVTQNYTVRGEIGPNGWAKVNEEFKNSISLPISFGAINNEFVQEIIQKNSIQSLVQKVRDIILNSDLRKLFNKDDLYRFFEAGSQSVQSNGFHTLLAVGKINGQITTKVLLDILKFIIKPINHSNNKNLEFANTNANTLIKKIFNNIIIYLQQQYKNSGTTQQERDDFLLEQIHNISGFLNLNSLYLIPQIKFSIRDALDLIKDKNEIFEFLKSIVNSVDFIKFSAIIQDWYEKHPYKPFTAINDTYWSLSNERILLSLLQSLDEYKIKTAINNLINQLDFSKLLNPDSPRSLYQKWINSNALVNNVISDNEKAEMRKIFIKLNGSKDGTLGYTNINKGLFEIFSQFNLARFTQSLNKLIKHDNYPISSNNKIFKDFNTESLTKNDYIAAFLSAINFSYDGIVSSGKISQIQAAIIKMFNLSNKTDIASKTLNLAIPAADENKLSLLDIPTLLKLNFPVNETEIKNKNNAPQAINEFSIDDVNKILFKVQKAIENKTLINLTLDEYKFLENKVLVTKQDLQNLEIIKQKIEAYKSYIQKLLYVNYLNKNQTYNFSEDNAENIKAASYGDLAYRSAIFNDNAPGHENDSQILKTLHSVLANSFVSSMLGKDPANLIRQSLGVFSLWTKLGYNLNKLANVTEKIIIDSKTDDRYREFHYDKLLTYDQITLVLQELFKVANDNEIKAKMANYNAVINPIPSMGILGSDDTFRAKLLKVAYANAQNTEANKVLVSLISSSPQFSTFFNNLRKANINEKTIEEIKKILLANSNEITYNFGLIASANEMPTYYLESIKTFIDSFIKTSHSASNSLVPLVLNDQDFDILYKNTLEAAQLPSYLSLLNIPRSVVNPLTFMSFPQIALYYLLSPNPNEGNLAYAISKILNNLQNADVNELKNNIAAITQEFNFVSTTVETQNDNAVSLDMSYFNYLVNHVFKNPEGKDLNFFNINISKIAKDYIKSLIEPVVIANQLVYTDTGSYLAKVSYGYLSKNKKEPYTGDISKYLSKPFEMQDFIRNLDDKYKIIVNNQQYLIIGVDNTADYLYPVVNEENIQVDTSNQAIVFVNSKGFDRIYSAYPTFALKTYVLVKAPVDKKGNFIKGKDPKSLKAKFNDIVSTISASQTQKAYLKDEQDPINPERYIRVVTIRSIITSIRNATLYLVLVLSLLVSFIVYFIIKRYIEARNKVIGILRAQGYKSGEIALSFAAFGWLPSTVGAIMGYILGFALQKSAMNVLSSYWTLETVIIPFSTYAMLLTILVPIFFTSGLIFIITRLSVKKKPTELMSGLTEVAIGNLGQRISSLFRRWPIKIRYIAAMALNNFWKMFSLFLAFSTTSLISMFFLSSNNVFNKTISKTYKDRLYKFKLDLESPTTEGGPYVTYNKQDINSLLYVPNDLAGNTGNGGSQLDYDNPNFLRPGESFNTDVIHHKFDPTVITKSSLDLLMDLSVELSPWDITYANMPETQRARVAQIFNRISLEMQNTQQLINLKKLANGDSNYREVNTDYDDYTNIIAVKDLNKFLSDYKANKLEDLSNRTGFFIFLGQQFGAGSSNKDDRISRQFYYIEWDAANATYLKPKRVSTSSFRTQYRDFLVDAYSKLTGNDFFTSFGGVFWNDQTNEKYTYAKTLINGRENRIYGYYDDSEFIKLYNSKGQNLTQKLRAYNYKFDSNDPVPVIVNEVAARRFHLKPGSIFSAKLLNHVDRFAYRALLQEPPKLDYKFRVIDISETYINLEIVSRKDILDHILGYDTLSKRLKDARQYELDNQIALDPENEQKYREIFDRKYDAFNGILSNDDTPVQTIDTLTTYSLLGFWGAAASYDVASASSESIWNFFKRIFISDPSVRYKSVYEHNVEAYNEAHPDANLDYKTQLKKLLDINDEQLAEIVSLKSTNEKYKNLALSTLTKFFGTQPTTIYGKTILNGASFDVNSKDIEASFISGISNTVNTILLAFIIVSLIISIVILVVITNIMIASNQRSIATFSILGYTNKEKVFLFFFNYVPAILFACLLMIPVTLSIIAVFNTFMMVTSQIVLPLILHLSAIVLSTVICLTVFTITSVATWKSLNKIKAVDALKGK</sequence>
<dbReference type="PANTHER" id="PTHR30572">
    <property type="entry name" value="MEMBRANE COMPONENT OF TRANSPORTER-RELATED"/>
    <property type="match status" value="1"/>
</dbReference>
<dbReference type="Pfam" id="PF02687">
    <property type="entry name" value="FtsX"/>
    <property type="match status" value="2"/>
</dbReference>
<evidence type="ECO:0000256" key="3">
    <source>
        <dbReference type="ARBA" id="ARBA00022692"/>
    </source>
</evidence>
<keyword evidence="4 7" id="KW-1133">Transmembrane helix</keyword>
<accession>A0A502M201</accession>
<feature type="transmembrane region" description="Helical" evidence="7">
    <location>
        <begin position="2044"/>
        <end position="2065"/>
    </location>
</feature>
<proteinExistence type="inferred from homology"/>
<comment type="caution">
    <text evidence="9">The sequence shown here is derived from an EMBL/GenBank/DDBJ whole genome shotgun (WGS) entry which is preliminary data.</text>
</comment>
<feature type="transmembrane region" description="Helical" evidence="7">
    <location>
        <begin position="2752"/>
        <end position="2779"/>
    </location>
</feature>
<keyword evidence="5 7" id="KW-0472">Membrane</keyword>
<evidence type="ECO:0000256" key="4">
    <source>
        <dbReference type="ARBA" id="ARBA00022989"/>
    </source>
</evidence>
<evidence type="ECO:0000256" key="1">
    <source>
        <dbReference type="ARBA" id="ARBA00004651"/>
    </source>
</evidence>
<dbReference type="PANTHER" id="PTHR30572:SF4">
    <property type="entry name" value="ABC TRANSPORTER PERMEASE YTRF"/>
    <property type="match status" value="1"/>
</dbReference>
<evidence type="ECO:0000256" key="2">
    <source>
        <dbReference type="ARBA" id="ARBA00022475"/>
    </source>
</evidence>
<dbReference type="InterPro" id="IPR050250">
    <property type="entry name" value="Macrolide_Exporter_MacB"/>
</dbReference>
<evidence type="ECO:0000313" key="10">
    <source>
        <dbReference type="Proteomes" id="UP000317904"/>
    </source>
</evidence>
<gene>
    <name evidence="9" type="ORF">FJM01_01470</name>
</gene>
<comment type="similarity">
    <text evidence="6">Belongs to the ABC-4 integral membrane protein family.</text>
</comment>
<comment type="subcellular location">
    <subcellularLocation>
        <location evidence="1">Cell membrane</location>
        <topology evidence="1">Multi-pass membrane protein</topology>
    </subcellularLocation>
</comment>
<feature type="domain" description="ABC3 transporter permease C-terminal" evidence="8">
    <location>
        <begin position="1885"/>
        <end position="1993"/>
    </location>
</feature>
<feature type="transmembrane region" description="Helical" evidence="7">
    <location>
        <begin position="1924"/>
        <end position="1947"/>
    </location>
</feature>